<dbReference type="PROSITE" id="PS51284">
    <property type="entry name" value="DOC"/>
    <property type="match status" value="1"/>
</dbReference>
<feature type="compositionally biased region" description="Polar residues" evidence="6">
    <location>
        <begin position="244"/>
        <end position="261"/>
    </location>
</feature>
<evidence type="ECO:0000313" key="16">
    <source>
        <dbReference type="Proteomes" id="UP000318821"/>
    </source>
</evidence>
<feature type="compositionally biased region" description="Low complexity" evidence="6">
    <location>
        <begin position="15"/>
        <end position="43"/>
    </location>
</feature>
<evidence type="ECO:0000256" key="2">
    <source>
        <dbReference type="ARBA" id="ARBA00022618"/>
    </source>
</evidence>
<evidence type="ECO:0000259" key="7">
    <source>
        <dbReference type="PROSITE" id="PS51284"/>
    </source>
</evidence>
<dbReference type="Proteomes" id="UP000601710">
    <property type="component" value="Chromosome 4"/>
</dbReference>
<dbReference type="FunFam" id="2.60.120.260:FF:000233">
    <property type="entry name" value="Anaphase promoting complex, subunit 10-like protein"/>
    <property type="match status" value="1"/>
</dbReference>
<feature type="region of interest" description="Disordered" evidence="6">
    <location>
        <begin position="201"/>
        <end position="225"/>
    </location>
</feature>
<dbReference type="AlphaFoldDB" id="A0A3S5H5A1"/>
<dbReference type="Proteomes" id="UP000274082">
    <property type="component" value="Chromosome 4"/>
</dbReference>
<dbReference type="VEuPathDB" id="TriTrypDB:LdCL_040009300"/>
<protein>
    <submittedName>
        <fullName evidence="8">Anaphase promoting complex, subunit 10-like protein</fullName>
    </submittedName>
    <submittedName>
        <fullName evidence="11">Anaphase-promoting complex, subunit 10 (APC10) family protein</fullName>
    </submittedName>
    <submittedName>
        <fullName evidence="9">Anaphase_promoting_complex_subunit_10-like_protei n/GeneDB:LmjF.04.0400</fullName>
    </submittedName>
</protein>
<dbReference type="KEGG" id="ldo:LDBPK_040380"/>
<reference evidence="13" key="3">
    <citation type="submission" date="2011-02" db="EMBL/GenBank/DDBJ databases">
        <title>Whole genome sequencing of Leishmania donovani clinical lines reveals dynamic variation related to drug resistance.</title>
        <authorList>
            <person name="Downing T."/>
            <person name="Imamura H."/>
            <person name="Sanders M."/>
            <person name="Decuypere S."/>
            <person name="Hertz-Fowler C."/>
            <person name="Clark T.G."/>
            <person name="Rijal S."/>
            <person name="Sundar S."/>
            <person name="Quail M.A."/>
            <person name="De Doncker S."/>
            <person name="Maes I."/>
            <person name="Vanaerschot M."/>
            <person name="Stark O."/>
            <person name="Schonian G."/>
            <person name="Dujardin J.C."/>
            <person name="Berriman M."/>
        </authorList>
    </citation>
    <scope>NUCLEOTIDE SEQUENCE [LARGE SCALE GENOMIC DNA]</scope>
    <source>
        <strain evidence="13">BPK282A1</strain>
    </source>
</reference>
<dbReference type="GO" id="GO:0031145">
    <property type="term" value="P:anaphase-promoting complex-dependent catabolic process"/>
    <property type="evidence" value="ECO:0007669"/>
    <property type="project" value="InterPro"/>
</dbReference>
<dbReference type="VEuPathDB" id="TriTrypDB:LDHU3_04.0500"/>
<dbReference type="OrthoDB" id="24948at2759"/>
<keyword evidence="2" id="KW-0132">Cell division</keyword>
<reference evidence="10" key="2">
    <citation type="submission" date="2011-01" db="EMBL/GenBank/DDBJ databases">
        <authorList>
            <person name="Zhao B.P."/>
            <person name="Ren Z.A."/>
            <person name="Li C.D."/>
        </authorList>
    </citation>
    <scope>NUCLEOTIDE SEQUENCE</scope>
    <source>
        <strain evidence="10">BPK282A1</strain>
    </source>
</reference>
<dbReference type="InterPro" id="IPR008979">
    <property type="entry name" value="Galactose-bd-like_sf"/>
</dbReference>
<evidence type="ECO:0000256" key="3">
    <source>
        <dbReference type="ARBA" id="ARBA00022776"/>
    </source>
</evidence>
<keyword evidence="3" id="KW-0498">Mitosis</keyword>
<organism evidence="8 14">
    <name type="scientific">Leishmania donovani</name>
    <dbReference type="NCBI Taxonomy" id="5661"/>
    <lineage>
        <taxon>Eukaryota</taxon>
        <taxon>Discoba</taxon>
        <taxon>Euglenozoa</taxon>
        <taxon>Kinetoplastea</taxon>
        <taxon>Metakinetoplastina</taxon>
        <taxon>Trypanosomatida</taxon>
        <taxon>Trypanosomatidae</taxon>
        <taxon>Leishmaniinae</taxon>
        <taxon>Leishmania</taxon>
    </lineage>
</organism>
<dbReference type="VEuPathDB" id="TriTrypDB:LdBPK_040380.1"/>
<evidence type="ECO:0000313" key="14">
    <source>
        <dbReference type="Proteomes" id="UP000274082"/>
    </source>
</evidence>
<reference evidence="16" key="5">
    <citation type="submission" date="2019-02" db="EMBL/GenBank/DDBJ databases">
        <title>FDA dAtabase for Regulatory Grade micrObial Sequences (FDA-ARGOS): Supporting development and validation of Infectious Disease Dx tests.</title>
        <authorList>
            <person name="Duncan R."/>
            <person name="Fisher C."/>
            <person name="Tallon L."/>
            <person name="Sadzewicz L."/>
            <person name="Sengamalay N."/>
            <person name="Ott S."/>
            <person name="Godinez A."/>
            <person name="Nagaraj S."/>
            <person name="Vavikolanu K."/>
            <person name="Vyas G."/>
            <person name="Nadendla S."/>
            <person name="Aluvathingal J."/>
            <person name="Sichtig H."/>
        </authorList>
    </citation>
    <scope>NUCLEOTIDE SEQUENCE [LARGE SCALE GENOMIC DNA]</scope>
    <source>
        <strain evidence="16">FDAARGOS_360</strain>
    </source>
</reference>
<dbReference type="GO" id="GO:0051301">
    <property type="term" value="P:cell division"/>
    <property type="evidence" value="ECO:0007669"/>
    <property type="project" value="UniProtKB-KW"/>
</dbReference>
<name>A0A3S5H5A1_LEIDO</name>
<feature type="region of interest" description="Disordered" evidence="6">
    <location>
        <begin position="1"/>
        <end position="44"/>
    </location>
</feature>
<dbReference type="InterPro" id="IPR004939">
    <property type="entry name" value="APC_su10/DOC_dom"/>
</dbReference>
<dbReference type="EMBL" id="RHLC01000037">
    <property type="protein sequence ID" value="TPP51459.1"/>
    <property type="molecule type" value="Genomic_DNA"/>
</dbReference>
<dbReference type="OMA" id="IDIYICE"/>
<accession>A0A3S5H5A1</accession>
<dbReference type="EMBL" id="LR812624">
    <property type="protein sequence ID" value="CAC5427172.1"/>
    <property type="molecule type" value="Genomic_DNA"/>
</dbReference>
<feature type="region of interest" description="Disordered" evidence="6">
    <location>
        <begin position="321"/>
        <end position="340"/>
    </location>
</feature>
<sequence>MEYNDDEYGRESSVEELAQSQESEQVASAASALPASSSSDASAKPSFRILSTPQLAQWVRVHNQMDVGCSGNTVWTVSSAKHGNGVRHLMRHHDLNNFWQSDGVLPHVIRIQLGQLTPVEAMAVYVNSAVDQSYSPRVIRVKAGTHSGDMTEVAKADIGAGQECGWVLITLREMAGDDGDDLEGGGANDGGGGVAAGVKVQHTQQEVRPRQRDGGAPAGGAASSYSPPIPYSEVAAVLGHGNHATPSSAGAQTSAAMPMNPHNTSNAADRWLWCTLIDICICENQFNGRDCHLRGIRLMGPRYEELERVSNADATDTVTCARPLRGGEPLEGTADELQLR</sequence>
<feature type="domain" description="DOC" evidence="7">
    <location>
        <begin position="45"/>
        <end position="325"/>
    </location>
</feature>
<dbReference type="GeneID" id="13390712"/>
<evidence type="ECO:0000256" key="4">
    <source>
        <dbReference type="ARBA" id="ARBA00022786"/>
    </source>
</evidence>
<reference evidence="11" key="6">
    <citation type="submission" date="2019-02" db="EMBL/GenBank/DDBJ databases">
        <title>FDA dAtabase for Regulatory Grade micrObial Sequences (FDA-ARGOS): Supporting development and validation of Infectious Disease Dx tests.</title>
        <authorList>
            <person name="Duncan R."/>
            <person name="Fisher C."/>
            <person name="Tallon L.J."/>
            <person name="Sadzewicz L."/>
            <person name="Sengamalay N."/>
            <person name="Ott S."/>
            <person name="Godinez A."/>
            <person name="Nagaraj S."/>
            <person name="Nadendla S."/>
            <person name="Sichtig H."/>
        </authorList>
    </citation>
    <scope>NUCLEOTIDE SEQUENCE</scope>
    <source>
        <strain evidence="12">FDAARGOS_360</strain>
        <strain evidence="11">FDAARGOS_361</strain>
    </source>
</reference>
<evidence type="ECO:0000313" key="10">
    <source>
        <dbReference type="EMBL" id="CBZ31377.1"/>
    </source>
</evidence>
<dbReference type="RefSeq" id="XP_003858101.1">
    <property type="nucleotide sequence ID" value="XM_003858053.1"/>
</dbReference>
<gene>
    <name evidence="12" type="ORF">CGC20_15735</name>
    <name evidence="11" type="ORF">CGC21_2635</name>
    <name evidence="10" type="ORF">LDBPK_040380</name>
    <name evidence="8" type="ORF">LdCL_040009300</name>
    <name evidence="9" type="ORF">LDHU3_04.0500</name>
</gene>
<dbReference type="EMBL" id="RHLD01000064">
    <property type="protein sequence ID" value="TPP52381.1"/>
    <property type="molecule type" value="Genomic_DNA"/>
</dbReference>
<dbReference type="Gene3D" id="2.60.120.260">
    <property type="entry name" value="Galactose-binding domain-like"/>
    <property type="match status" value="1"/>
</dbReference>
<evidence type="ECO:0000313" key="12">
    <source>
        <dbReference type="EMBL" id="TPP52381.1"/>
    </source>
</evidence>
<evidence type="ECO:0000313" key="13">
    <source>
        <dbReference type="Proteomes" id="UP000008980"/>
    </source>
</evidence>
<dbReference type="GO" id="GO:0005680">
    <property type="term" value="C:anaphase-promoting complex"/>
    <property type="evidence" value="ECO:0007669"/>
    <property type="project" value="InterPro"/>
</dbReference>
<keyword evidence="5" id="KW-0131">Cell cycle</keyword>
<comment type="similarity">
    <text evidence="1">Belongs to the APC10 family.</text>
</comment>
<keyword evidence="4" id="KW-0833">Ubl conjugation pathway</keyword>
<dbReference type="InterPro" id="IPR016901">
    <property type="entry name" value="APC10/Doc1"/>
</dbReference>
<feature type="region of interest" description="Disordered" evidence="6">
    <location>
        <begin position="240"/>
        <end position="261"/>
    </location>
</feature>
<dbReference type="Proteomes" id="UP000318447">
    <property type="component" value="Unassembled WGS sequence"/>
</dbReference>
<reference evidence="8 14" key="4">
    <citation type="journal article" date="2018" name="Sci. Rep.">
        <title>A complete Leishmania donovani reference genome identifies novel genetic variations associated with virulence.</title>
        <authorList>
            <person name="Lypaczewski P."/>
            <person name="Hoshizaki J."/>
            <person name="Zhang W.-W."/>
            <person name="McCall L.-I."/>
            <person name="Torcivia-Rodriguez J."/>
            <person name="Simonyan V."/>
            <person name="Kaur A."/>
            <person name="Dewar K."/>
            <person name="Matlashewski G."/>
        </authorList>
    </citation>
    <scope>NUCLEOTIDE SEQUENCE [LARGE SCALE GENOMIC DNA]</scope>
    <source>
        <strain evidence="8 14">LdCL</strain>
    </source>
</reference>
<evidence type="ECO:0000313" key="8">
    <source>
        <dbReference type="EMBL" id="AYU75817.1"/>
    </source>
</evidence>
<dbReference type="Proteomes" id="UP000318821">
    <property type="component" value="Unassembled WGS sequence"/>
</dbReference>
<accession>E9B804</accession>
<dbReference type="EMBL" id="FR799591">
    <property type="protein sequence ID" value="CBZ31377.1"/>
    <property type="molecule type" value="Genomic_DNA"/>
</dbReference>
<dbReference type="PANTHER" id="PTHR12936:SF0">
    <property type="entry name" value="ANAPHASE-PROMOTING COMPLEX SUBUNIT 10"/>
    <property type="match status" value="1"/>
</dbReference>
<reference evidence="15" key="7">
    <citation type="submission" date="2019-02" db="EMBL/GenBank/DDBJ databases">
        <title>FDA dAtabase for Regulatory Grade micrObial Sequences (FDA-ARGOS): Supporting development and validation of Infectious Disease Dx tests.</title>
        <authorList>
            <person name="Duncan R."/>
            <person name="Fisher C."/>
            <person name="Tallon L."/>
            <person name="Sadzewicz L."/>
            <person name="Sengamalay N."/>
            <person name="Ott S."/>
            <person name="Godinez A."/>
            <person name="Nagaraj S."/>
            <person name="Vavikolanu K."/>
            <person name="Nadendla S."/>
            <person name="Aluvathingal J."/>
            <person name="Sichtig H."/>
        </authorList>
    </citation>
    <scope>NUCLEOTIDE SEQUENCE [LARGE SCALE GENOMIC DNA]</scope>
    <source>
        <strain evidence="15">FDAARGOS_361</strain>
    </source>
</reference>
<reference evidence="10 13" key="1">
    <citation type="journal article" date="2011" name="Genome Res.">
        <title>Whole genome sequencing of multiple Leishmania donovani clinical isolates provides insights into population structure and mechanisms of drug resistance.</title>
        <authorList>
            <person name="Downing T."/>
            <person name="Imamura H."/>
            <person name="Decuypere S."/>
            <person name="Clark T.G."/>
            <person name="Coombs G.H."/>
            <person name="Cotton J.A."/>
            <person name="Hilley J.D."/>
            <person name="de Doncker S."/>
            <person name="Maes I."/>
            <person name="Mottram J.C."/>
            <person name="Quail M.A."/>
            <person name="Rijal S."/>
            <person name="Sanders M."/>
            <person name="Schonian G."/>
            <person name="Stark O."/>
            <person name="Sundar S."/>
            <person name="Vanaerschot M."/>
            <person name="Hertz-Fowler C."/>
            <person name="Dujardin J.C."/>
            <person name="Berriman M."/>
        </authorList>
    </citation>
    <scope>NUCLEOTIDE SEQUENCE [LARGE SCALE GENOMIC DNA]</scope>
    <source>
        <strain evidence="10 13">BPK282A1</strain>
    </source>
</reference>
<dbReference type="GO" id="GO:0070979">
    <property type="term" value="P:protein K11-linked ubiquitination"/>
    <property type="evidence" value="ECO:0007669"/>
    <property type="project" value="TreeGrafter"/>
</dbReference>
<reference evidence="9" key="8">
    <citation type="submission" date="2020-06" db="EMBL/GenBank/DDBJ databases">
        <authorList>
            <person name="Camacho E."/>
            <person name="Gonzalez-de la Fuente S."/>
            <person name="Rastrojo A."/>
            <person name="Peiro-Pastor R."/>
            <person name="Solana JC."/>
            <person name="Tabera L."/>
            <person name="Gamarro F."/>
            <person name="Carrasco-Ramiro F."/>
            <person name="Requena JM."/>
            <person name="Aguado B."/>
        </authorList>
    </citation>
    <scope>NUCLEOTIDE SEQUENCE</scope>
</reference>
<dbReference type="SUPFAM" id="SSF49785">
    <property type="entry name" value="Galactose-binding domain-like"/>
    <property type="match status" value="1"/>
</dbReference>
<evidence type="ECO:0000313" key="11">
    <source>
        <dbReference type="EMBL" id="TPP51459.1"/>
    </source>
</evidence>
<dbReference type="Pfam" id="PF03256">
    <property type="entry name" value="ANAPC10"/>
    <property type="match status" value="1"/>
</dbReference>
<proteinExistence type="inferred from homology"/>
<evidence type="ECO:0000313" key="15">
    <source>
        <dbReference type="Proteomes" id="UP000318447"/>
    </source>
</evidence>
<evidence type="ECO:0000256" key="5">
    <source>
        <dbReference type="ARBA" id="ARBA00023306"/>
    </source>
</evidence>
<dbReference type="Proteomes" id="UP000008980">
    <property type="component" value="Chromosome 4"/>
</dbReference>
<keyword evidence="14" id="KW-1185">Reference proteome</keyword>
<evidence type="ECO:0000256" key="1">
    <source>
        <dbReference type="ARBA" id="ARBA00006762"/>
    </source>
</evidence>
<evidence type="ECO:0000313" key="9">
    <source>
        <dbReference type="EMBL" id="CAC5427172.1"/>
    </source>
</evidence>
<dbReference type="EMBL" id="CP029503">
    <property type="protein sequence ID" value="AYU75817.1"/>
    <property type="molecule type" value="Genomic_DNA"/>
</dbReference>
<dbReference type="PANTHER" id="PTHR12936">
    <property type="entry name" value="ANAPHASE-PROMOTING COMPLEX 10"/>
    <property type="match status" value="1"/>
</dbReference>
<dbReference type="SMART" id="SM01337">
    <property type="entry name" value="APC10"/>
    <property type="match status" value="1"/>
</dbReference>
<evidence type="ECO:0000256" key="6">
    <source>
        <dbReference type="SAM" id="MobiDB-lite"/>
    </source>
</evidence>